<accession>A0A7W6H7S9</accession>
<gene>
    <name evidence="1" type="ORF">GGR04_004017</name>
</gene>
<evidence type="ECO:0000313" key="1">
    <source>
        <dbReference type="EMBL" id="MBB4000141.1"/>
    </source>
</evidence>
<reference evidence="1 2" key="1">
    <citation type="submission" date="2020-08" db="EMBL/GenBank/DDBJ databases">
        <title>Genomic Encyclopedia of Type Strains, Phase IV (KMG-IV): sequencing the most valuable type-strain genomes for metagenomic binning, comparative biology and taxonomic classification.</title>
        <authorList>
            <person name="Goeker M."/>
        </authorList>
    </citation>
    <scope>NUCLEOTIDE SEQUENCE [LARGE SCALE GENOMIC DNA]</scope>
    <source>
        <strain evidence="1 2">DSM 102238</strain>
    </source>
</reference>
<dbReference type="Proteomes" id="UP000542776">
    <property type="component" value="Unassembled WGS sequence"/>
</dbReference>
<dbReference type="EMBL" id="JACIEK010000015">
    <property type="protein sequence ID" value="MBB4000141.1"/>
    <property type="molecule type" value="Genomic_DNA"/>
</dbReference>
<evidence type="ECO:0000313" key="2">
    <source>
        <dbReference type="Proteomes" id="UP000542776"/>
    </source>
</evidence>
<comment type="caution">
    <text evidence="1">The sequence shown here is derived from an EMBL/GenBank/DDBJ whole genome shotgun (WGS) entry which is preliminary data.</text>
</comment>
<name>A0A7W6H7S9_9HYPH</name>
<sequence>MGQTAYADGPRVRPDRVVEDSRCPVDVQCVHAGRLIVRVTVIGGGWEKVLDLTLGAPVPVADGQLTLTRASPDRTARNGARESMPYRFTFLFQGGR</sequence>
<proteinExistence type="predicted"/>
<protein>
    <submittedName>
        <fullName evidence="1">Uncharacterized protein</fullName>
    </submittedName>
</protein>
<organism evidence="1 2">
    <name type="scientific">Aureimonas pseudogalii</name>
    <dbReference type="NCBI Taxonomy" id="1744844"/>
    <lineage>
        <taxon>Bacteria</taxon>
        <taxon>Pseudomonadati</taxon>
        <taxon>Pseudomonadota</taxon>
        <taxon>Alphaproteobacteria</taxon>
        <taxon>Hyphomicrobiales</taxon>
        <taxon>Aurantimonadaceae</taxon>
        <taxon>Aureimonas</taxon>
    </lineage>
</organism>
<dbReference type="AlphaFoldDB" id="A0A7W6H7S9"/>
<keyword evidence="2" id="KW-1185">Reference proteome</keyword>